<sequence length="364" mass="41151">MYKIILLFVTFFFFLSCSDTKETATHDEKSEEAKRVSQQLSVQTTKIDSAIFQKQTMSNGVVEALQKSELRFKISERVASIHVKNGGFVTKGQVLATLDNAMLENLLERATIDLDKAKRNFIEEKINYGFGGIDESKIEPKKLKNIYLRSGYTEAKNALDNAQIQYNQTLLKAPFSGVVANLESKVGDFVTSGDIFCIIINRKQLEVSFAVLENEIPFLETNQKITVTSFIDEKMHYEGIITEINPLVDRNGLVKIKGSIQKPTASLFDGMHVKIRINKPLTDVLVIPREAVVFREDREVVFTAENGKAKWNYIEILDENSKSYALQKGLKYGDTIIVTGNMNLSHDAKISPTFQVHKEENLHE</sequence>
<dbReference type="RefSeq" id="WP_187561337.1">
    <property type="nucleotide sequence ID" value="NZ_JACGWS010000003.1"/>
</dbReference>
<feature type="signal peptide" evidence="3">
    <location>
        <begin position="1"/>
        <end position="18"/>
    </location>
</feature>
<evidence type="ECO:0000256" key="2">
    <source>
        <dbReference type="SAM" id="Coils"/>
    </source>
</evidence>
<keyword evidence="3" id="KW-0732">Signal</keyword>
<comment type="similarity">
    <text evidence="1">Belongs to the membrane fusion protein (MFP) (TC 8.A.1) family.</text>
</comment>
<dbReference type="Pfam" id="PF25917">
    <property type="entry name" value="BSH_RND"/>
    <property type="match status" value="1"/>
</dbReference>
<feature type="domain" description="Multidrug resistance protein MdtA-like barrel-sandwich hybrid" evidence="4">
    <location>
        <begin position="68"/>
        <end position="199"/>
    </location>
</feature>
<dbReference type="PANTHER" id="PTHR30469">
    <property type="entry name" value="MULTIDRUG RESISTANCE PROTEIN MDTA"/>
    <property type="match status" value="1"/>
</dbReference>
<dbReference type="InterPro" id="IPR006143">
    <property type="entry name" value="RND_pump_MFP"/>
</dbReference>
<gene>
    <name evidence="5" type="ORF">H2O64_06400</name>
</gene>
<dbReference type="Gene3D" id="2.40.30.170">
    <property type="match status" value="1"/>
</dbReference>
<evidence type="ECO:0000313" key="6">
    <source>
        <dbReference type="Proteomes" id="UP000619238"/>
    </source>
</evidence>
<dbReference type="Gene3D" id="2.40.420.20">
    <property type="match status" value="1"/>
</dbReference>
<dbReference type="Gene3D" id="1.10.287.470">
    <property type="entry name" value="Helix hairpin bin"/>
    <property type="match status" value="1"/>
</dbReference>
<protein>
    <submittedName>
        <fullName evidence="5">Efflux RND transporter periplasmic adaptor subunit</fullName>
    </submittedName>
</protein>
<organism evidence="5 6">
    <name type="scientific">Kordia aestuariivivens</name>
    <dbReference type="NCBI Taxonomy" id="2759037"/>
    <lineage>
        <taxon>Bacteria</taxon>
        <taxon>Pseudomonadati</taxon>
        <taxon>Bacteroidota</taxon>
        <taxon>Flavobacteriia</taxon>
        <taxon>Flavobacteriales</taxon>
        <taxon>Flavobacteriaceae</taxon>
        <taxon>Kordia</taxon>
    </lineage>
</organism>
<dbReference type="NCBIfam" id="TIGR01730">
    <property type="entry name" value="RND_mfp"/>
    <property type="match status" value="1"/>
</dbReference>
<evidence type="ECO:0000259" key="4">
    <source>
        <dbReference type="Pfam" id="PF25917"/>
    </source>
</evidence>
<dbReference type="Proteomes" id="UP000619238">
    <property type="component" value="Unassembled WGS sequence"/>
</dbReference>
<reference evidence="5 6" key="1">
    <citation type="submission" date="2020-07" db="EMBL/GenBank/DDBJ databases">
        <title>Description of Kordia aestuariivivens sp. nov., isolated from a tidal flat.</title>
        <authorList>
            <person name="Park S."/>
            <person name="Yoon J.-H."/>
        </authorList>
    </citation>
    <scope>NUCLEOTIDE SEQUENCE [LARGE SCALE GENOMIC DNA]</scope>
    <source>
        <strain evidence="5 6">YSTF-M3</strain>
    </source>
</reference>
<evidence type="ECO:0000256" key="1">
    <source>
        <dbReference type="ARBA" id="ARBA00009477"/>
    </source>
</evidence>
<name>A0ABR7Q7J4_9FLAO</name>
<proteinExistence type="inferred from homology"/>
<dbReference type="PROSITE" id="PS51257">
    <property type="entry name" value="PROKAR_LIPOPROTEIN"/>
    <property type="match status" value="1"/>
</dbReference>
<keyword evidence="6" id="KW-1185">Reference proteome</keyword>
<comment type="caution">
    <text evidence="5">The sequence shown here is derived from an EMBL/GenBank/DDBJ whole genome shotgun (WGS) entry which is preliminary data.</text>
</comment>
<evidence type="ECO:0000256" key="3">
    <source>
        <dbReference type="SAM" id="SignalP"/>
    </source>
</evidence>
<keyword evidence="2" id="KW-0175">Coiled coil</keyword>
<dbReference type="InterPro" id="IPR058625">
    <property type="entry name" value="MdtA-like_BSH"/>
</dbReference>
<feature type="coiled-coil region" evidence="2">
    <location>
        <begin position="100"/>
        <end position="127"/>
    </location>
</feature>
<dbReference type="SUPFAM" id="SSF111369">
    <property type="entry name" value="HlyD-like secretion proteins"/>
    <property type="match status" value="1"/>
</dbReference>
<evidence type="ECO:0000313" key="5">
    <source>
        <dbReference type="EMBL" id="MBC8754294.1"/>
    </source>
</evidence>
<dbReference type="EMBL" id="JACGWS010000003">
    <property type="protein sequence ID" value="MBC8754294.1"/>
    <property type="molecule type" value="Genomic_DNA"/>
</dbReference>
<dbReference type="PANTHER" id="PTHR30469:SF15">
    <property type="entry name" value="HLYD FAMILY OF SECRETION PROTEINS"/>
    <property type="match status" value="1"/>
</dbReference>
<dbReference type="Gene3D" id="2.40.50.100">
    <property type="match status" value="1"/>
</dbReference>
<accession>A0ABR7Q7J4</accession>
<feature type="chain" id="PRO_5046814724" evidence="3">
    <location>
        <begin position="19"/>
        <end position="364"/>
    </location>
</feature>